<name>A0A4Z2H032_9TELE</name>
<reference evidence="1 2" key="1">
    <citation type="submission" date="2019-03" db="EMBL/GenBank/DDBJ databases">
        <title>First draft genome of Liparis tanakae, snailfish: a comprehensive survey of snailfish specific genes.</title>
        <authorList>
            <person name="Kim W."/>
            <person name="Song I."/>
            <person name="Jeong J.-H."/>
            <person name="Kim D."/>
            <person name="Kim S."/>
            <person name="Ryu S."/>
            <person name="Song J.Y."/>
            <person name="Lee S.K."/>
        </authorList>
    </citation>
    <scope>NUCLEOTIDE SEQUENCE [LARGE SCALE GENOMIC DNA]</scope>
    <source>
        <tissue evidence="1">Muscle</tissue>
    </source>
</reference>
<protein>
    <submittedName>
        <fullName evidence="1">Uncharacterized protein</fullName>
    </submittedName>
</protein>
<organism evidence="1 2">
    <name type="scientific">Liparis tanakae</name>
    <name type="common">Tanaka's snailfish</name>
    <dbReference type="NCBI Taxonomy" id="230148"/>
    <lineage>
        <taxon>Eukaryota</taxon>
        <taxon>Metazoa</taxon>
        <taxon>Chordata</taxon>
        <taxon>Craniata</taxon>
        <taxon>Vertebrata</taxon>
        <taxon>Euteleostomi</taxon>
        <taxon>Actinopterygii</taxon>
        <taxon>Neopterygii</taxon>
        <taxon>Teleostei</taxon>
        <taxon>Neoteleostei</taxon>
        <taxon>Acanthomorphata</taxon>
        <taxon>Eupercaria</taxon>
        <taxon>Perciformes</taxon>
        <taxon>Cottioidei</taxon>
        <taxon>Cottales</taxon>
        <taxon>Liparidae</taxon>
        <taxon>Liparis</taxon>
    </lineage>
</organism>
<evidence type="ECO:0000313" key="1">
    <source>
        <dbReference type="EMBL" id="TNN59109.1"/>
    </source>
</evidence>
<dbReference type="EMBL" id="SRLO01000363">
    <property type="protein sequence ID" value="TNN59109.1"/>
    <property type="molecule type" value="Genomic_DNA"/>
</dbReference>
<keyword evidence="2" id="KW-1185">Reference proteome</keyword>
<proteinExistence type="predicted"/>
<dbReference type="AlphaFoldDB" id="A0A4Z2H032"/>
<dbReference type="Proteomes" id="UP000314294">
    <property type="component" value="Unassembled WGS sequence"/>
</dbReference>
<comment type="caution">
    <text evidence="1">The sequence shown here is derived from an EMBL/GenBank/DDBJ whole genome shotgun (WGS) entry which is preliminary data.</text>
</comment>
<evidence type="ECO:0000313" key="2">
    <source>
        <dbReference type="Proteomes" id="UP000314294"/>
    </source>
</evidence>
<dbReference type="OrthoDB" id="10593677at2759"/>
<accession>A0A4Z2H032</accession>
<gene>
    <name evidence="1" type="ORF">EYF80_030643</name>
</gene>
<sequence length="121" mass="13744">MSTSQKKSRTFWLRLHALAPTSKPRPRENSSFSWIKVKLLNRVSLKKRRKTEGHVMGGSVFPYTGLLELPRPLLERLLQLGYLLRQAIDVIKAKYPSLLADPPDHSRDGWLLGAVGLQASR</sequence>